<protein>
    <recommendedName>
        <fullName evidence="5">CCHC-type domain-containing protein</fullName>
    </recommendedName>
</protein>
<feature type="region of interest" description="Disordered" evidence="2">
    <location>
        <begin position="267"/>
        <end position="308"/>
    </location>
</feature>
<feature type="compositionally biased region" description="Polar residues" evidence="2">
    <location>
        <begin position="267"/>
        <end position="293"/>
    </location>
</feature>
<keyword evidence="4" id="KW-1185">Reference proteome</keyword>
<dbReference type="AlphaFoldDB" id="A0AA88Y3T6"/>
<dbReference type="Proteomes" id="UP001186944">
    <property type="component" value="Unassembled WGS sequence"/>
</dbReference>
<evidence type="ECO:0000256" key="2">
    <source>
        <dbReference type="SAM" id="MobiDB-lite"/>
    </source>
</evidence>
<evidence type="ECO:0000313" key="3">
    <source>
        <dbReference type="EMBL" id="KAK3093209.1"/>
    </source>
</evidence>
<evidence type="ECO:0000313" key="4">
    <source>
        <dbReference type="Proteomes" id="UP001186944"/>
    </source>
</evidence>
<comment type="caution">
    <text evidence="3">The sequence shown here is derived from an EMBL/GenBank/DDBJ whole genome shotgun (WGS) entry which is preliminary data.</text>
</comment>
<accession>A0AA88Y3T6</accession>
<name>A0AA88Y3T6_PINIB</name>
<dbReference type="EMBL" id="VSWD01000009">
    <property type="protein sequence ID" value="KAK3093209.1"/>
    <property type="molecule type" value="Genomic_DNA"/>
</dbReference>
<evidence type="ECO:0000256" key="1">
    <source>
        <dbReference type="SAM" id="Coils"/>
    </source>
</evidence>
<reference evidence="3" key="1">
    <citation type="submission" date="2019-08" db="EMBL/GenBank/DDBJ databases">
        <title>The improved chromosome-level genome for the pearl oyster Pinctada fucata martensii using PacBio sequencing and Hi-C.</title>
        <authorList>
            <person name="Zheng Z."/>
        </authorList>
    </citation>
    <scope>NUCLEOTIDE SEQUENCE</scope>
    <source>
        <strain evidence="3">ZZ-2019</strain>
        <tissue evidence="3">Adductor muscle</tissue>
    </source>
</reference>
<gene>
    <name evidence="3" type="ORF">FSP39_012663</name>
</gene>
<feature type="compositionally biased region" description="Basic residues" evidence="2">
    <location>
        <begin position="294"/>
        <end position="308"/>
    </location>
</feature>
<evidence type="ECO:0008006" key="5">
    <source>
        <dbReference type="Google" id="ProtNLM"/>
    </source>
</evidence>
<keyword evidence="1" id="KW-0175">Coiled coil</keyword>
<feature type="coiled-coil region" evidence="1">
    <location>
        <begin position="129"/>
        <end position="184"/>
    </location>
</feature>
<proteinExistence type="predicted"/>
<organism evidence="3 4">
    <name type="scientific">Pinctada imbricata</name>
    <name type="common">Atlantic pearl-oyster</name>
    <name type="synonym">Pinctada martensii</name>
    <dbReference type="NCBI Taxonomy" id="66713"/>
    <lineage>
        <taxon>Eukaryota</taxon>
        <taxon>Metazoa</taxon>
        <taxon>Spiralia</taxon>
        <taxon>Lophotrochozoa</taxon>
        <taxon>Mollusca</taxon>
        <taxon>Bivalvia</taxon>
        <taxon>Autobranchia</taxon>
        <taxon>Pteriomorphia</taxon>
        <taxon>Pterioida</taxon>
        <taxon>Pterioidea</taxon>
        <taxon>Pteriidae</taxon>
        <taxon>Pinctada</taxon>
    </lineage>
</organism>
<sequence>MEFNVRPQWRQWTNITCQNPTCGRCGLNHDIDMCYAVRRQCFKCKHFGHYGRMCKTLTKEQQSTAKARKSHGKSAKTKVRDSLRISTFLERKRNMRELPFSSLRPTCFRETVLNNNVLTNQLCSTKVKLEQLNSSNKDLDLKLQSAIEREKNLKQELSISEKQNKELNEQLRAISQQKIQTSRMDKLNAEVALLRKQLISKDEHCSYLKTYCHEMEVGYEQKLKEEKEQTELQRRMRAESEQKMLKQFQDLQTSVQSDLAILRQQRNQTVQQGHPNDSFMSDQCYLSPTNPFRNHSKNSRSYRGRGRF</sequence>